<accession>L8WHR4</accession>
<dbReference type="AlphaFoldDB" id="L8WHR4"/>
<dbReference type="Proteomes" id="UP000011668">
    <property type="component" value="Unassembled WGS sequence"/>
</dbReference>
<protein>
    <submittedName>
        <fullName evidence="1">Uncharacterized protein</fullName>
    </submittedName>
</protein>
<name>L8WHR4_THACA</name>
<comment type="caution">
    <text evidence="1">The sequence shown here is derived from an EMBL/GenBank/DDBJ whole genome shotgun (WGS) entry which is preliminary data.</text>
</comment>
<organism evidence="1 2">
    <name type="scientific">Thanatephorus cucumeris (strain AG1-IA)</name>
    <name type="common">Rice sheath blight fungus</name>
    <name type="synonym">Rhizoctonia solani</name>
    <dbReference type="NCBI Taxonomy" id="983506"/>
    <lineage>
        <taxon>Eukaryota</taxon>
        <taxon>Fungi</taxon>
        <taxon>Dikarya</taxon>
        <taxon>Basidiomycota</taxon>
        <taxon>Agaricomycotina</taxon>
        <taxon>Agaricomycetes</taxon>
        <taxon>Cantharellales</taxon>
        <taxon>Ceratobasidiaceae</taxon>
        <taxon>Rhizoctonia</taxon>
        <taxon>Rhizoctonia solani AG-1</taxon>
    </lineage>
</organism>
<evidence type="ECO:0000313" key="2">
    <source>
        <dbReference type="Proteomes" id="UP000011668"/>
    </source>
</evidence>
<dbReference type="HOGENOM" id="CLU_2607649_0_0_1"/>
<reference evidence="1 2" key="1">
    <citation type="journal article" date="2013" name="Nat. Commun.">
        <title>The evolution and pathogenic mechanisms of the rice sheath blight pathogen.</title>
        <authorList>
            <person name="Zheng A."/>
            <person name="Lin R."/>
            <person name="Xu L."/>
            <person name="Qin P."/>
            <person name="Tang C."/>
            <person name="Ai P."/>
            <person name="Zhang D."/>
            <person name="Liu Y."/>
            <person name="Sun Z."/>
            <person name="Feng H."/>
            <person name="Wang Y."/>
            <person name="Chen Y."/>
            <person name="Liang X."/>
            <person name="Fu R."/>
            <person name="Li Q."/>
            <person name="Zhang J."/>
            <person name="Yu X."/>
            <person name="Xie Z."/>
            <person name="Ding L."/>
            <person name="Guan P."/>
            <person name="Tang J."/>
            <person name="Liang Y."/>
            <person name="Wang S."/>
            <person name="Deng Q."/>
            <person name="Li S."/>
            <person name="Zhu J."/>
            <person name="Wang L."/>
            <person name="Liu H."/>
            <person name="Li P."/>
        </authorList>
    </citation>
    <scope>NUCLEOTIDE SEQUENCE [LARGE SCALE GENOMIC DNA]</scope>
    <source>
        <strain evidence="2">AG-1 IA</strain>
    </source>
</reference>
<keyword evidence="2" id="KW-1185">Reference proteome</keyword>
<gene>
    <name evidence="1" type="ORF">AG1IA_09718</name>
</gene>
<proteinExistence type="predicted"/>
<evidence type="ECO:0000313" key="1">
    <source>
        <dbReference type="EMBL" id="ELU36252.1"/>
    </source>
</evidence>
<sequence length="79" mass="8722">MMDGRKTATHSCCSGFHRICSSFSPFLRVCIPLDLRAYSTRITTSPCCLVRSGMDAMWAESEVRAGNVADERLYGDLGI</sequence>
<dbReference type="EMBL" id="AFRT01003870">
    <property type="protein sequence ID" value="ELU36252.1"/>
    <property type="molecule type" value="Genomic_DNA"/>
</dbReference>